<evidence type="ECO:0000256" key="5">
    <source>
        <dbReference type="ARBA" id="ARBA00023136"/>
    </source>
</evidence>
<keyword evidence="2" id="KW-1003">Cell membrane</keyword>
<feature type="transmembrane region" description="Helical" evidence="8">
    <location>
        <begin position="46"/>
        <end position="64"/>
    </location>
</feature>
<protein>
    <submittedName>
        <fullName evidence="10">FUSC family protein</fullName>
    </submittedName>
</protein>
<keyword evidence="3 8" id="KW-0812">Transmembrane</keyword>
<evidence type="ECO:0000256" key="2">
    <source>
        <dbReference type="ARBA" id="ARBA00022475"/>
    </source>
</evidence>
<feature type="transmembrane region" description="Helical" evidence="8">
    <location>
        <begin position="20"/>
        <end position="40"/>
    </location>
</feature>
<keyword evidence="5 8" id="KW-0472">Membrane</keyword>
<evidence type="ECO:0000256" key="7">
    <source>
        <dbReference type="SAM" id="MobiDB-lite"/>
    </source>
</evidence>
<dbReference type="InterPro" id="IPR049453">
    <property type="entry name" value="Memb_transporter_dom"/>
</dbReference>
<evidence type="ECO:0000256" key="4">
    <source>
        <dbReference type="ARBA" id="ARBA00022989"/>
    </source>
</evidence>
<feature type="region of interest" description="Disordered" evidence="7">
    <location>
        <begin position="530"/>
        <end position="583"/>
    </location>
</feature>
<comment type="subcellular location">
    <subcellularLocation>
        <location evidence="1">Cell membrane</location>
        <topology evidence="1">Multi-pass membrane protein</topology>
    </subcellularLocation>
</comment>
<evidence type="ECO:0000259" key="9">
    <source>
        <dbReference type="Pfam" id="PF13515"/>
    </source>
</evidence>
<feature type="compositionally biased region" description="Basic and acidic residues" evidence="7">
    <location>
        <begin position="552"/>
        <end position="562"/>
    </location>
</feature>
<feature type="transmembrane region" description="Helical" evidence="8">
    <location>
        <begin position="364"/>
        <end position="391"/>
    </location>
</feature>
<feature type="transmembrane region" description="Helical" evidence="8">
    <location>
        <begin position="76"/>
        <end position="92"/>
    </location>
</feature>
<gene>
    <name evidence="10" type="ORF">GCM10010151_44800</name>
</gene>
<accession>A0ABP3GNK7</accession>
<reference evidence="11" key="1">
    <citation type="journal article" date="2019" name="Int. J. Syst. Evol. Microbiol.">
        <title>The Global Catalogue of Microorganisms (GCM) 10K type strain sequencing project: providing services to taxonomists for standard genome sequencing and annotation.</title>
        <authorList>
            <consortium name="The Broad Institute Genomics Platform"/>
            <consortium name="The Broad Institute Genome Sequencing Center for Infectious Disease"/>
            <person name="Wu L."/>
            <person name="Ma J."/>
        </authorList>
    </citation>
    <scope>NUCLEOTIDE SEQUENCE [LARGE SCALE GENOMIC DNA]</scope>
    <source>
        <strain evidence="11">JCM 3146</strain>
    </source>
</reference>
<feature type="compositionally biased region" description="Basic and acidic residues" evidence="7">
    <location>
        <begin position="574"/>
        <end position="583"/>
    </location>
</feature>
<feature type="transmembrane region" description="Helical" evidence="8">
    <location>
        <begin position="98"/>
        <end position="114"/>
    </location>
</feature>
<comment type="caution">
    <text evidence="10">The sequence shown here is derived from an EMBL/GenBank/DDBJ whole genome shotgun (WGS) entry which is preliminary data.</text>
</comment>
<proteinExistence type="inferred from homology"/>
<sequence>MAAAKTASLRDRFAAADPGLLRLTAGLRAVLGLTLTLAALTVLDRSPVVLLTGGFTAVVTSLAISDPHPRAQMRTLLAGVPVTLAAVTAGGLLAPVPLVSRTAFLALIFAAVYARRFGRRGLDLGIFAFMGYFLSQFARIQPHQLPQLTEASAVAFAAAAVTRLCLVPATSRGIHRRLRAAFDSRLCDARRAASGPPAGGAPGARGLQRRLDRLHATALLLREFLQEAPAGLLHDTAAELERTARADATAQRLGALAIRSSIVSTASVADTMSPAPADRAEPGREALPPGAPRSSGPWRPTTRQAFQATAAAALAMAGGQLAAPHLWYWAVATAWVVFVNAEHTGDILLQSVRRLAGTVAGVPFGYGLAVLAAGRTTVALALLLACVFGMFYTPSGSYWAVVFFITGSLGMVLAVLHTLSPELLVLRIEETVLGAGCGILAAALVVPTSVHTVAETRLRRLLRILEHVACRAPRAGSPEPAPDVRDLDLALEAFREACRPLVHPLNPRRAERARVRRLLERMEAASFRARSLATEAGPARGTATTPSSGRMHWADPDPRPKESPWPAPTAASTRDSRPKSGPR</sequence>
<evidence type="ECO:0000313" key="10">
    <source>
        <dbReference type="EMBL" id="GAA0350104.1"/>
    </source>
</evidence>
<comment type="similarity">
    <text evidence="6">Belongs to the YccS/YhfK family.</text>
</comment>
<evidence type="ECO:0000313" key="11">
    <source>
        <dbReference type="Proteomes" id="UP001501822"/>
    </source>
</evidence>
<evidence type="ECO:0000256" key="3">
    <source>
        <dbReference type="ARBA" id="ARBA00022692"/>
    </source>
</evidence>
<feature type="transmembrane region" description="Helical" evidence="8">
    <location>
        <begin position="398"/>
        <end position="420"/>
    </location>
</feature>
<feature type="transmembrane region" description="Helical" evidence="8">
    <location>
        <begin position="432"/>
        <end position="454"/>
    </location>
</feature>
<feature type="domain" description="Integral membrane bound transporter" evidence="9">
    <location>
        <begin position="317"/>
        <end position="440"/>
    </location>
</feature>
<dbReference type="RefSeq" id="WP_252807686.1">
    <property type="nucleotide sequence ID" value="NZ_BAAABM010000041.1"/>
</dbReference>
<dbReference type="EMBL" id="BAAABM010000041">
    <property type="protein sequence ID" value="GAA0350104.1"/>
    <property type="molecule type" value="Genomic_DNA"/>
</dbReference>
<evidence type="ECO:0000256" key="8">
    <source>
        <dbReference type="SAM" id="Phobius"/>
    </source>
</evidence>
<feature type="transmembrane region" description="Helical" evidence="8">
    <location>
        <begin position="121"/>
        <end position="139"/>
    </location>
</feature>
<dbReference type="PANTHER" id="PTHR30509">
    <property type="entry name" value="P-HYDROXYBENZOIC ACID EFFLUX PUMP SUBUNIT-RELATED"/>
    <property type="match status" value="1"/>
</dbReference>
<feature type="transmembrane region" description="Helical" evidence="8">
    <location>
        <begin position="151"/>
        <end position="169"/>
    </location>
</feature>
<keyword evidence="4 8" id="KW-1133">Transmembrane helix</keyword>
<dbReference type="Proteomes" id="UP001501822">
    <property type="component" value="Unassembled WGS sequence"/>
</dbReference>
<feature type="region of interest" description="Disordered" evidence="7">
    <location>
        <begin position="269"/>
        <end position="300"/>
    </location>
</feature>
<evidence type="ECO:0000256" key="1">
    <source>
        <dbReference type="ARBA" id="ARBA00004651"/>
    </source>
</evidence>
<name>A0ABP3GNK7_9ACTN</name>
<organism evidence="10 11">
    <name type="scientific">Actinoallomurus spadix</name>
    <dbReference type="NCBI Taxonomy" id="79912"/>
    <lineage>
        <taxon>Bacteria</taxon>
        <taxon>Bacillati</taxon>
        <taxon>Actinomycetota</taxon>
        <taxon>Actinomycetes</taxon>
        <taxon>Streptosporangiales</taxon>
        <taxon>Thermomonosporaceae</taxon>
        <taxon>Actinoallomurus</taxon>
    </lineage>
</organism>
<dbReference type="PANTHER" id="PTHR30509:SF9">
    <property type="entry name" value="MULTIDRUG RESISTANCE PROTEIN MDTO"/>
    <property type="match status" value="1"/>
</dbReference>
<dbReference type="Pfam" id="PF13515">
    <property type="entry name" value="FUSC_2"/>
    <property type="match status" value="1"/>
</dbReference>
<keyword evidence="11" id="KW-1185">Reference proteome</keyword>
<evidence type="ECO:0000256" key="6">
    <source>
        <dbReference type="ARBA" id="ARBA00043993"/>
    </source>
</evidence>